<proteinExistence type="predicted"/>
<accession>A0A166CP59</accession>
<comment type="caution">
    <text evidence="1">The sequence shown here is derived from an EMBL/GenBank/DDBJ whole genome shotgun (WGS) entry which is preliminary data.</text>
</comment>
<evidence type="ECO:0000313" key="1">
    <source>
        <dbReference type="EMBL" id="KZX15757.1"/>
    </source>
</evidence>
<organism evidence="1 2">
    <name type="scientific">Methanobrevibacter cuticularis</name>
    <dbReference type="NCBI Taxonomy" id="47311"/>
    <lineage>
        <taxon>Archaea</taxon>
        <taxon>Methanobacteriati</taxon>
        <taxon>Methanobacteriota</taxon>
        <taxon>Methanomada group</taxon>
        <taxon>Methanobacteria</taxon>
        <taxon>Methanobacteriales</taxon>
        <taxon>Methanobacteriaceae</taxon>
        <taxon>Methanobrevibacter</taxon>
    </lineage>
</organism>
<sequence length="62" mass="7198">MVLENIIHEKLNSQMAKHTITVSSDDLNYIVNPVLVEFETQNNNDTNNFSFLTTWDVVSRKE</sequence>
<dbReference type="STRING" id="47311.MBCUT_12600"/>
<evidence type="ECO:0000313" key="2">
    <source>
        <dbReference type="Proteomes" id="UP000077275"/>
    </source>
</evidence>
<dbReference type="Proteomes" id="UP000077275">
    <property type="component" value="Unassembled WGS sequence"/>
</dbReference>
<protein>
    <submittedName>
        <fullName evidence="1">Uncharacterized protein</fullName>
    </submittedName>
</protein>
<dbReference type="AlphaFoldDB" id="A0A166CP59"/>
<dbReference type="RefSeq" id="WP_067259840.1">
    <property type="nucleotide sequence ID" value="NZ_LWMW01000108.1"/>
</dbReference>
<dbReference type="PATRIC" id="fig|47311.3.peg.1381"/>
<name>A0A166CP59_9EURY</name>
<reference evidence="1 2" key="1">
    <citation type="submission" date="2016-04" db="EMBL/GenBank/DDBJ databases">
        <title>Genome sequence of Methanobrevibacter cuticularis DSM 11139.</title>
        <authorList>
            <person name="Poehlein A."/>
            <person name="Seedorf H."/>
            <person name="Daniel R."/>
        </authorList>
    </citation>
    <scope>NUCLEOTIDE SEQUENCE [LARGE SCALE GENOMIC DNA]</scope>
    <source>
        <strain evidence="1 2">DSM 11139</strain>
    </source>
</reference>
<gene>
    <name evidence="1" type="ORF">MBCUT_12600</name>
</gene>
<dbReference type="EMBL" id="LWMW01000108">
    <property type="protein sequence ID" value="KZX15757.1"/>
    <property type="molecule type" value="Genomic_DNA"/>
</dbReference>
<keyword evidence="2" id="KW-1185">Reference proteome</keyword>